<evidence type="ECO:0000313" key="2">
    <source>
        <dbReference type="Proteomes" id="UP001056120"/>
    </source>
</evidence>
<reference evidence="1 2" key="2">
    <citation type="journal article" date="2022" name="Mol. Ecol. Resour.">
        <title>The genomes of chicory, endive, great burdock and yacon provide insights into Asteraceae paleo-polyploidization history and plant inulin production.</title>
        <authorList>
            <person name="Fan W."/>
            <person name="Wang S."/>
            <person name="Wang H."/>
            <person name="Wang A."/>
            <person name="Jiang F."/>
            <person name="Liu H."/>
            <person name="Zhao H."/>
            <person name="Xu D."/>
            <person name="Zhang Y."/>
        </authorList>
    </citation>
    <scope>NUCLEOTIDE SEQUENCE [LARGE SCALE GENOMIC DNA]</scope>
    <source>
        <strain evidence="2">cv. Yunnan</strain>
        <tissue evidence="1">Leaves</tissue>
    </source>
</reference>
<dbReference type="Proteomes" id="UP001056120">
    <property type="component" value="Linkage Group LG20"/>
</dbReference>
<keyword evidence="2" id="KW-1185">Reference proteome</keyword>
<comment type="caution">
    <text evidence="1">The sequence shown here is derived from an EMBL/GenBank/DDBJ whole genome shotgun (WGS) entry which is preliminary data.</text>
</comment>
<protein>
    <submittedName>
        <fullName evidence="1">Uncharacterized protein</fullName>
    </submittedName>
</protein>
<proteinExistence type="predicted"/>
<name>A0ACB9D502_9ASTR</name>
<accession>A0ACB9D502</accession>
<organism evidence="1 2">
    <name type="scientific">Smallanthus sonchifolius</name>
    <dbReference type="NCBI Taxonomy" id="185202"/>
    <lineage>
        <taxon>Eukaryota</taxon>
        <taxon>Viridiplantae</taxon>
        <taxon>Streptophyta</taxon>
        <taxon>Embryophyta</taxon>
        <taxon>Tracheophyta</taxon>
        <taxon>Spermatophyta</taxon>
        <taxon>Magnoliopsida</taxon>
        <taxon>eudicotyledons</taxon>
        <taxon>Gunneridae</taxon>
        <taxon>Pentapetalae</taxon>
        <taxon>asterids</taxon>
        <taxon>campanulids</taxon>
        <taxon>Asterales</taxon>
        <taxon>Asteraceae</taxon>
        <taxon>Asteroideae</taxon>
        <taxon>Heliantheae alliance</taxon>
        <taxon>Millerieae</taxon>
        <taxon>Smallanthus</taxon>
    </lineage>
</organism>
<reference evidence="2" key="1">
    <citation type="journal article" date="2022" name="Mol. Ecol. Resour.">
        <title>The genomes of chicory, endive, great burdock and yacon provide insights into Asteraceae palaeo-polyploidization history and plant inulin production.</title>
        <authorList>
            <person name="Fan W."/>
            <person name="Wang S."/>
            <person name="Wang H."/>
            <person name="Wang A."/>
            <person name="Jiang F."/>
            <person name="Liu H."/>
            <person name="Zhao H."/>
            <person name="Xu D."/>
            <person name="Zhang Y."/>
        </authorList>
    </citation>
    <scope>NUCLEOTIDE SEQUENCE [LARGE SCALE GENOMIC DNA]</scope>
    <source>
        <strain evidence="2">cv. Yunnan</strain>
    </source>
</reference>
<evidence type="ECO:0000313" key="1">
    <source>
        <dbReference type="EMBL" id="KAI3741580.1"/>
    </source>
</evidence>
<dbReference type="EMBL" id="CM042037">
    <property type="protein sequence ID" value="KAI3741580.1"/>
    <property type="molecule type" value="Genomic_DNA"/>
</dbReference>
<sequence length="140" mass="15367">MATRLLLASLPKTHSKTKTSQHLTPFSAVAAPLFLRISRLEASRILETIYEEETALISTGESIKGVADQVVTSASFLVANRSTCFGQMKKQLSNNSDKVFPMCLSKNETMRKGEGTKPVANMAHKEDDDGTTEEELDWCG</sequence>
<gene>
    <name evidence="1" type="ORF">L1987_59254</name>
</gene>